<evidence type="ECO:0000313" key="5">
    <source>
        <dbReference type="Proteomes" id="UP000244523"/>
    </source>
</evidence>
<dbReference type="SUPFAM" id="SSF55729">
    <property type="entry name" value="Acyl-CoA N-acyltransferases (Nat)"/>
    <property type="match status" value="1"/>
</dbReference>
<comment type="caution">
    <text evidence="4">The sequence shown here is derived from an EMBL/GenBank/DDBJ whole genome shotgun (WGS) entry which is preliminary data.</text>
</comment>
<dbReference type="CDD" id="cd04301">
    <property type="entry name" value="NAT_SF"/>
    <property type="match status" value="1"/>
</dbReference>
<dbReference type="GO" id="GO:0016747">
    <property type="term" value="F:acyltransferase activity, transferring groups other than amino-acyl groups"/>
    <property type="evidence" value="ECO:0007669"/>
    <property type="project" value="InterPro"/>
</dbReference>
<dbReference type="InterPro" id="IPR000182">
    <property type="entry name" value="GNAT_dom"/>
</dbReference>
<evidence type="ECO:0000256" key="2">
    <source>
        <dbReference type="ARBA" id="ARBA00023315"/>
    </source>
</evidence>
<evidence type="ECO:0000313" key="4">
    <source>
        <dbReference type="EMBL" id="PUB10069.1"/>
    </source>
</evidence>
<accession>A0A2T6K610</accession>
<organism evidence="4 5">
    <name type="scientific">Yoonia sediminilitoris</name>
    <dbReference type="NCBI Taxonomy" id="1286148"/>
    <lineage>
        <taxon>Bacteria</taxon>
        <taxon>Pseudomonadati</taxon>
        <taxon>Pseudomonadota</taxon>
        <taxon>Alphaproteobacteria</taxon>
        <taxon>Rhodobacterales</taxon>
        <taxon>Paracoccaceae</taxon>
        <taxon>Yoonia</taxon>
    </lineage>
</organism>
<sequence length="205" mass="22733">MTIATSEIEADTSDSKIVDNAQRAGVDVPCLHGFAAKTFHSSEDIPREIAHSFLLEYIATQAEVYERVNGAPVDAQAHIEAFWMNIDKVVPPQGSYYLVWSDKGELVGTGALRRADESTGEMKHLYVRPKARGTGLGRWLVEQRIRDARAMGLKSVIADTLRGNVEMPALYAKLGFFEEQPNHSGASLTLMPHLASALRFFRMEL</sequence>
<evidence type="ECO:0000259" key="3">
    <source>
        <dbReference type="PROSITE" id="PS51186"/>
    </source>
</evidence>
<keyword evidence="2" id="KW-0012">Acyltransferase</keyword>
<reference evidence="4 5" key="1">
    <citation type="submission" date="2018-04" db="EMBL/GenBank/DDBJ databases">
        <title>Genomic Encyclopedia of Archaeal and Bacterial Type Strains, Phase II (KMG-II): from individual species to whole genera.</title>
        <authorList>
            <person name="Goeker M."/>
        </authorList>
    </citation>
    <scope>NUCLEOTIDE SEQUENCE [LARGE SCALE GENOMIC DNA]</scope>
    <source>
        <strain evidence="4 5">DSM 29955</strain>
    </source>
</reference>
<evidence type="ECO:0000256" key="1">
    <source>
        <dbReference type="ARBA" id="ARBA00022679"/>
    </source>
</evidence>
<keyword evidence="1 4" id="KW-0808">Transferase</keyword>
<dbReference type="OrthoDB" id="2436196at2"/>
<dbReference type="InterPro" id="IPR050832">
    <property type="entry name" value="Bact_Acetyltransf"/>
</dbReference>
<dbReference type="Proteomes" id="UP000244523">
    <property type="component" value="Unassembled WGS sequence"/>
</dbReference>
<dbReference type="PROSITE" id="PS51186">
    <property type="entry name" value="GNAT"/>
    <property type="match status" value="1"/>
</dbReference>
<dbReference type="PANTHER" id="PTHR43877">
    <property type="entry name" value="AMINOALKYLPHOSPHONATE N-ACETYLTRANSFERASE-RELATED-RELATED"/>
    <property type="match status" value="1"/>
</dbReference>
<dbReference type="Gene3D" id="3.40.630.30">
    <property type="match status" value="1"/>
</dbReference>
<dbReference type="InterPro" id="IPR016181">
    <property type="entry name" value="Acyl_CoA_acyltransferase"/>
</dbReference>
<protein>
    <submittedName>
        <fullName evidence="4">Acetyltransferase (GNAT) family protein</fullName>
    </submittedName>
</protein>
<dbReference type="AlphaFoldDB" id="A0A2T6K610"/>
<dbReference type="EMBL" id="QBUD01000022">
    <property type="protein sequence ID" value="PUB10069.1"/>
    <property type="molecule type" value="Genomic_DNA"/>
</dbReference>
<feature type="domain" description="N-acetyltransferase" evidence="3">
    <location>
        <begin position="44"/>
        <end position="205"/>
    </location>
</feature>
<gene>
    <name evidence="4" type="ORF">C8N45_12221</name>
</gene>
<keyword evidence="5" id="KW-1185">Reference proteome</keyword>
<proteinExistence type="predicted"/>
<name>A0A2T6K610_9RHOB</name>
<dbReference type="Pfam" id="PF00583">
    <property type="entry name" value="Acetyltransf_1"/>
    <property type="match status" value="1"/>
</dbReference>
<dbReference type="RefSeq" id="WP_108388955.1">
    <property type="nucleotide sequence ID" value="NZ_QBUD01000022.1"/>
</dbReference>